<feature type="region of interest" description="Disordered" evidence="1">
    <location>
        <begin position="300"/>
        <end position="352"/>
    </location>
</feature>
<dbReference type="InterPro" id="IPR023393">
    <property type="entry name" value="START-like_dom_sf"/>
</dbReference>
<accession>A0A9P0ZCQ1</accession>
<feature type="compositionally biased region" description="Basic and acidic residues" evidence="1">
    <location>
        <begin position="11"/>
        <end position="24"/>
    </location>
</feature>
<feature type="compositionally biased region" description="Basic residues" evidence="1">
    <location>
        <begin position="332"/>
        <end position="344"/>
    </location>
</feature>
<name>A0A9P0ZCQ1_CUSEU</name>
<feature type="region of interest" description="Disordered" evidence="1">
    <location>
        <begin position="1"/>
        <end position="34"/>
    </location>
</feature>
<dbReference type="Gene3D" id="3.30.530.20">
    <property type="match status" value="1"/>
</dbReference>
<evidence type="ECO:0000313" key="4">
    <source>
        <dbReference type="Proteomes" id="UP001152484"/>
    </source>
</evidence>
<keyword evidence="4" id="KW-1185">Reference proteome</keyword>
<sequence length="352" mass="39987">MSSENLSFKGCSREMKFSKQKPEIAIEESNGPPPRLPTSVMHSVFSHFQSKIGKPLQVNFERLKRGGDELMTSLVRKNEASLVLDIDLENQMQPWKENPVWTDHPPDIKVTIPEGSLCKMNVKVDVGLPPDAVYNIVTDPENKKVFKNIQSVVSRKVLVDEGSRQVVELEQAALWRFLWWSGTISVHVLVDQNREDHTMKFKQVKTGFMKKFEGCWRVEPLLVDENVCHPLRPKNLADYVSCTKGKGRVGSRLSLEQLIQPALVPPPPISWYIRGITTKTTEMIINDLLAETARIRSASSMENSRGSVVSSNERSGESQFENLGNVKERWASRRKKARKCGRRLSFKDSTNK</sequence>
<organism evidence="3 4">
    <name type="scientific">Cuscuta europaea</name>
    <name type="common">European dodder</name>
    <dbReference type="NCBI Taxonomy" id="41803"/>
    <lineage>
        <taxon>Eukaryota</taxon>
        <taxon>Viridiplantae</taxon>
        <taxon>Streptophyta</taxon>
        <taxon>Embryophyta</taxon>
        <taxon>Tracheophyta</taxon>
        <taxon>Spermatophyta</taxon>
        <taxon>Magnoliopsida</taxon>
        <taxon>eudicotyledons</taxon>
        <taxon>Gunneridae</taxon>
        <taxon>Pentapetalae</taxon>
        <taxon>asterids</taxon>
        <taxon>lamiids</taxon>
        <taxon>Solanales</taxon>
        <taxon>Convolvulaceae</taxon>
        <taxon>Cuscuteae</taxon>
        <taxon>Cuscuta</taxon>
        <taxon>Cuscuta subgen. Cuscuta</taxon>
    </lineage>
</organism>
<comment type="caution">
    <text evidence="3">The sequence shown here is derived from an EMBL/GenBank/DDBJ whole genome shotgun (WGS) entry which is preliminary data.</text>
</comment>
<gene>
    <name evidence="3" type="ORF">CEURO_LOCUS13125</name>
</gene>
<proteinExistence type="predicted"/>
<dbReference type="AlphaFoldDB" id="A0A9P0ZCQ1"/>
<reference evidence="3" key="1">
    <citation type="submission" date="2022-07" db="EMBL/GenBank/DDBJ databases">
        <authorList>
            <person name="Macas J."/>
            <person name="Novak P."/>
            <person name="Neumann P."/>
        </authorList>
    </citation>
    <scope>NUCLEOTIDE SEQUENCE</scope>
</reference>
<dbReference type="OrthoDB" id="530906at2759"/>
<dbReference type="Pfam" id="PF02713">
    <property type="entry name" value="DUF220"/>
    <property type="match status" value="1"/>
</dbReference>
<evidence type="ECO:0000313" key="3">
    <source>
        <dbReference type="EMBL" id="CAH9095470.1"/>
    </source>
</evidence>
<feature type="compositionally biased region" description="Polar residues" evidence="1">
    <location>
        <begin position="300"/>
        <end position="322"/>
    </location>
</feature>
<dbReference type="Proteomes" id="UP001152484">
    <property type="component" value="Unassembled WGS sequence"/>
</dbReference>
<evidence type="ECO:0000256" key="1">
    <source>
        <dbReference type="SAM" id="MobiDB-lite"/>
    </source>
</evidence>
<feature type="domain" description="DUF220" evidence="2">
    <location>
        <begin position="181"/>
        <end position="252"/>
    </location>
</feature>
<protein>
    <recommendedName>
        <fullName evidence="2">DUF220 domain-containing protein</fullName>
    </recommendedName>
</protein>
<dbReference type="SUPFAM" id="SSF55961">
    <property type="entry name" value="Bet v1-like"/>
    <property type="match status" value="1"/>
</dbReference>
<dbReference type="InterPro" id="IPR003863">
    <property type="entry name" value="DUF220"/>
</dbReference>
<dbReference type="EMBL" id="CAMAPE010000033">
    <property type="protein sequence ID" value="CAH9095470.1"/>
    <property type="molecule type" value="Genomic_DNA"/>
</dbReference>
<dbReference type="PANTHER" id="PTHR31385:SF1">
    <property type="entry name" value="PUTATIVE (DUF220)-RELATED"/>
    <property type="match status" value="1"/>
</dbReference>
<dbReference type="PANTHER" id="PTHR31385">
    <property type="entry name" value="PUTATIVE (DUF220)-RELATED"/>
    <property type="match status" value="1"/>
</dbReference>
<evidence type="ECO:0000259" key="2">
    <source>
        <dbReference type="Pfam" id="PF02713"/>
    </source>
</evidence>